<evidence type="ECO:0000313" key="3">
    <source>
        <dbReference type="Proteomes" id="UP000604475"/>
    </source>
</evidence>
<protein>
    <submittedName>
        <fullName evidence="2">Uncharacterized protein</fullName>
    </submittedName>
</protein>
<organism evidence="2 3">
    <name type="scientific">Frankia nepalensis</name>
    <dbReference type="NCBI Taxonomy" id="1836974"/>
    <lineage>
        <taxon>Bacteria</taxon>
        <taxon>Bacillati</taxon>
        <taxon>Actinomycetota</taxon>
        <taxon>Actinomycetes</taxon>
        <taxon>Frankiales</taxon>
        <taxon>Frankiaceae</taxon>
        <taxon>Frankia</taxon>
    </lineage>
</organism>
<sequence length="93" mass="10134">MRRLGAHLTLTALWLTTFPTRLTDRIADRLTDRIATVDARSRAGRRDRGDALATAVITVGLVLIAAAVIYVIRQKALDTANNICTNADPTTCQ</sequence>
<dbReference type="EMBL" id="JAEACQ010000298">
    <property type="protein sequence ID" value="MBL7632219.1"/>
    <property type="molecule type" value="Genomic_DNA"/>
</dbReference>
<reference evidence="2" key="1">
    <citation type="submission" date="2020-12" db="EMBL/GenBank/DDBJ databases">
        <title>Genomic characterization of non-nitrogen-fixing Frankia strains.</title>
        <authorList>
            <person name="Carlos-Shanley C."/>
            <person name="Guerra T."/>
            <person name="Hahn D."/>
        </authorList>
    </citation>
    <scope>NUCLEOTIDE SEQUENCE</scope>
    <source>
        <strain evidence="2">CN6</strain>
    </source>
</reference>
<dbReference type="AlphaFoldDB" id="A0A937UQV3"/>
<name>A0A937UQV3_9ACTN</name>
<evidence type="ECO:0000256" key="1">
    <source>
        <dbReference type="SAM" id="Phobius"/>
    </source>
</evidence>
<accession>A0A937UQV3</accession>
<evidence type="ECO:0000313" key="2">
    <source>
        <dbReference type="EMBL" id="MBL7632219.1"/>
    </source>
</evidence>
<keyword evidence="1" id="KW-1133">Transmembrane helix</keyword>
<dbReference type="RefSeq" id="WP_203004035.1">
    <property type="nucleotide sequence ID" value="NZ_JADWYU010000154.1"/>
</dbReference>
<feature type="transmembrane region" description="Helical" evidence="1">
    <location>
        <begin position="51"/>
        <end position="72"/>
    </location>
</feature>
<dbReference type="Proteomes" id="UP000604475">
    <property type="component" value="Unassembled WGS sequence"/>
</dbReference>
<gene>
    <name evidence="2" type="ORF">I7412_34720</name>
</gene>
<keyword evidence="1" id="KW-0472">Membrane</keyword>
<keyword evidence="1" id="KW-0812">Transmembrane</keyword>
<proteinExistence type="predicted"/>
<keyword evidence="3" id="KW-1185">Reference proteome</keyword>
<comment type="caution">
    <text evidence="2">The sequence shown here is derived from an EMBL/GenBank/DDBJ whole genome shotgun (WGS) entry which is preliminary data.</text>
</comment>